<name>A0ABU6QF43_9FABA</name>
<comment type="caution">
    <text evidence="3">The sequence shown here is derived from an EMBL/GenBank/DDBJ whole genome shotgun (WGS) entry which is preliminary data.</text>
</comment>
<reference evidence="3 4" key="1">
    <citation type="journal article" date="2023" name="Plants (Basel)">
        <title>Bridging the Gap: Combining Genomics and Transcriptomics Approaches to Understand Stylosanthes scabra, an Orphan Legume from the Brazilian Caatinga.</title>
        <authorList>
            <person name="Ferreira-Neto J.R.C."/>
            <person name="da Silva M.D."/>
            <person name="Binneck E."/>
            <person name="de Melo N.F."/>
            <person name="da Silva R.H."/>
            <person name="de Melo A.L.T.M."/>
            <person name="Pandolfi V."/>
            <person name="Bustamante F.O."/>
            <person name="Brasileiro-Vidal A.C."/>
            <person name="Benko-Iseppon A.M."/>
        </authorList>
    </citation>
    <scope>NUCLEOTIDE SEQUENCE [LARGE SCALE GENOMIC DNA]</scope>
    <source>
        <tissue evidence="3">Leaves</tissue>
    </source>
</reference>
<evidence type="ECO:0000313" key="4">
    <source>
        <dbReference type="Proteomes" id="UP001341840"/>
    </source>
</evidence>
<keyword evidence="4" id="KW-1185">Reference proteome</keyword>
<organism evidence="3 4">
    <name type="scientific">Stylosanthes scabra</name>
    <dbReference type="NCBI Taxonomy" id="79078"/>
    <lineage>
        <taxon>Eukaryota</taxon>
        <taxon>Viridiplantae</taxon>
        <taxon>Streptophyta</taxon>
        <taxon>Embryophyta</taxon>
        <taxon>Tracheophyta</taxon>
        <taxon>Spermatophyta</taxon>
        <taxon>Magnoliopsida</taxon>
        <taxon>eudicotyledons</taxon>
        <taxon>Gunneridae</taxon>
        <taxon>Pentapetalae</taxon>
        <taxon>rosids</taxon>
        <taxon>fabids</taxon>
        <taxon>Fabales</taxon>
        <taxon>Fabaceae</taxon>
        <taxon>Papilionoideae</taxon>
        <taxon>50 kb inversion clade</taxon>
        <taxon>dalbergioids sensu lato</taxon>
        <taxon>Dalbergieae</taxon>
        <taxon>Pterocarpus clade</taxon>
        <taxon>Stylosanthes</taxon>
    </lineage>
</organism>
<dbReference type="InterPro" id="IPR026960">
    <property type="entry name" value="RVT-Znf"/>
</dbReference>
<feature type="region of interest" description="Disordered" evidence="1">
    <location>
        <begin position="266"/>
        <end position="291"/>
    </location>
</feature>
<feature type="region of interest" description="Disordered" evidence="1">
    <location>
        <begin position="78"/>
        <end position="100"/>
    </location>
</feature>
<evidence type="ECO:0000256" key="1">
    <source>
        <dbReference type="SAM" id="MobiDB-lite"/>
    </source>
</evidence>
<evidence type="ECO:0000313" key="3">
    <source>
        <dbReference type="EMBL" id="MED6110158.1"/>
    </source>
</evidence>
<sequence>MGCYSSKSVVDVVTSRKLGLPQKKHIYDKLWGGDIPPRYEMLTWFALNNGLSTKDKLLRRKMIQPWEESCILYGAATETEEKTKEPTSQHQPKPLSKPLSPTHMRTSLRMCVELPNFISPSQPKHPNHPRICVQLYAYAWNPRLHSTPSSPHRACPRIGQFYACTHRPHPLRIPQHPKESSHPITTLLIHYTLSLTLYETPPTTLISLTSAQRFTSNSFFLPISVHTHSLLYSNSFSHLSLSATHNPQNTTHLTDSTFLPALSPRIAATPHPNIPHPRIAALPNPSSHTHA</sequence>
<evidence type="ECO:0000259" key="2">
    <source>
        <dbReference type="Pfam" id="PF13966"/>
    </source>
</evidence>
<protein>
    <recommendedName>
        <fullName evidence="2">Reverse transcriptase zinc-binding domain-containing protein</fullName>
    </recommendedName>
</protein>
<accession>A0ABU6QF43</accession>
<feature type="domain" description="Reverse transcriptase zinc-binding" evidence="2">
    <location>
        <begin position="4"/>
        <end position="80"/>
    </location>
</feature>
<gene>
    <name evidence="3" type="ORF">PIB30_040396</name>
</gene>
<dbReference type="Proteomes" id="UP001341840">
    <property type="component" value="Unassembled WGS sequence"/>
</dbReference>
<dbReference type="EMBL" id="JASCZI010000218">
    <property type="protein sequence ID" value="MED6110158.1"/>
    <property type="molecule type" value="Genomic_DNA"/>
</dbReference>
<dbReference type="Pfam" id="PF13966">
    <property type="entry name" value="zf-RVT"/>
    <property type="match status" value="1"/>
</dbReference>
<proteinExistence type="predicted"/>